<gene>
    <name evidence="2" type="ORF">GQ671_09110</name>
</gene>
<feature type="transmembrane region" description="Helical" evidence="1">
    <location>
        <begin position="134"/>
        <end position="156"/>
    </location>
</feature>
<keyword evidence="3" id="KW-1185">Reference proteome</keyword>
<dbReference type="AlphaFoldDB" id="A0A6N8U713"/>
<dbReference type="RefSeq" id="WP_160655949.1">
    <property type="nucleotide sequence ID" value="NZ_JBHRWU010000001.1"/>
</dbReference>
<dbReference type="EMBL" id="WUUK01000003">
    <property type="protein sequence ID" value="MXQ51429.1"/>
    <property type="molecule type" value="Genomic_DNA"/>
</dbReference>
<evidence type="ECO:0000256" key="1">
    <source>
        <dbReference type="SAM" id="Phobius"/>
    </source>
</evidence>
<keyword evidence="1" id="KW-1133">Transmembrane helix</keyword>
<feature type="transmembrane region" description="Helical" evidence="1">
    <location>
        <begin position="88"/>
        <end position="114"/>
    </location>
</feature>
<evidence type="ECO:0000313" key="3">
    <source>
        <dbReference type="Proteomes" id="UP000436284"/>
    </source>
</evidence>
<reference evidence="2 3" key="1">
    <citation type="submission" date="2019-12" db="EMBL/GenBank/DDBJ databases">
        <title>Salinicoccus cyprini sp. nov., isolated from gastro-intestinal tract of mirror carp, Cyprinus carpio var. specularis, collected from Gobind Sagar Reservoir, Himachal Pradesh, India.</title>
        <authorList>
            <person name="Talwar C."/>
            <person name="Singh A.K."/>
            <person name="Lal R."/>
            <person name="Negi R.K."/>
        </authorList>
    </citation>
    <scope>NUCLEOTIDE SEQUENCE [LARGE SCALE GENOMIC DNA]</scope>
    <source>
        <strain evidence="2 3">J-82</strain>
    </source>
</reference>
<comment type="caution">
    <text evidence="2">The sequence shown here is derived from an EMBL/GenBank/DDBJ whole genome shotgun (WGS) entry which is preliminary data.</text>
</comment>
<feature type="transmembrane region" description="Helical" evidence="1">
    <location>
        <begin position="58"/>
        <end position="76"/>
    </location>
</feature>
<sequence>MNNKLKLAAMDFSGQIFKWTLWYLPIMLIIYILVSIFINEQDINEMSFYAMALSANEIFMLVAGILSVFMFLELSVSLGLTRRTFLRAMLLTGGIITIALAAMTGIISVIMNFMPWFGGSIVVGDLESGPLVHILGHLLTTFTFFLGGFIISIGFYRGFLGGMISIVLSLCILVAIDSLWMWQTRGTVFDIDVTPYASGNLFMTIVFSLFLIFFTVAILQSLIRSVPVKVK</sequence>
<feature type="transmembrane region" description="Helical" evidence="1">
    <location>
        <begin position="202"/>
        <end position="223"/>
    </location>
</feature>
<name>A0A6N8U713_9STAP</name>
<feature type="transmembrane region" description="Helical" evidence="1">
    <location>
        <begin position="21"/>
        <end position="38"/>
    </location>
</feature>
<evidence type="ECO:0000313" key="2">
    <source>
        <dbReference type="EMBL" id="MXQ51429.1"/>
    </source>
</evidence>
<feature type="transmembrane region" description="Helical" evidence="1">
    <location>
        <begin position="163"/>
        <end position="182"/>
    </location>
</feature>
<organism evidence="2 3">
    <name type="scientific">Salinicoccus hispanicus</name>
    <dbReference type="NCBI Taxonomy" id="157225"/>
    <lineage>
        <taxon>Bacteria</taxon>
        <taxon>Bacillati</taxon>
        <taxon>Bacillota</taxon>
        <taxon>Bacilli</taxon>
        <taxon>Bacillales</taxon>
        <taxon>Staphylococcaceae</taxon>
        <taxon>Salinicoccus</taxon>
    </lineage>
</organism>
<keyword evidence="1" id="KW-0472">Membrane</keyword>
<dbReference type="Proteomes" id="UP000436284">
    <property type="component" value="Unassembled WGS sequence"/>
</dbReference>
<protein>
    <submittedName>
        <fullName evidence="2">Uncharacterized protein</fullName>
    </submittedName>
</protein>
<proteinExistence type="predicted"/>
<dbReference type="OrthoDB" id="2388713at2"/>
<accession>A0A6N8U713</accession>
<keyword evidence="1" id="KW-0812">Transmembrane</keyword>